<sequence length="644" mass="72413">MLIIIFLLVCYHNSFSTVPITTDTTSIETYNKLVSRYRYDKPDSAVFFAQKGLEQAIKQKNINGQALMLNQLGMIDDNVGRYDESHKKYQQALNLYQQTANAKGMSAENIRLGVVEMRKGVYDKAIGYFLEALKISEKSNNISGEMEANLTLGEAYARQKQFDIALKYFHIAESLNSKLPFSNLTLNMYVDFGSIYREMSRFDEAKKYLNKGLPLSRVPQYQGLNITLTTTLASVYAKQGNKAKSIELQKAALEKARKINNYIRQVQILSALAATYGKDNATNALFYYQQAIDLAQSKDDHKLVIESLNSMAELYTSQTNYKAALAAKSKQYDLADKYFYKEMSKQIASLQAAYELNQSKAKVQELSFKNKQQDLERKAILYVMVAAILLLLVVGFFFYKTRHLNSLLNKTNQSLQEANQVKDKLFSVLGHDLRSPFVSVINLVEFIDDDDINSQQRKELLGQLEDTSKASLETLNNLLKWGEMQIKGIRLNQTAFKAKPIINRNIAMLLDSAKHKAITINNSVDDEIAVFADADHFDFVIRNLISNAIKFSYVNGVIDISAEKDHPNGKITIKVKDSGVGIPADQLDLIFNIHNISTTGTNNEKGTSLGLLLCKEFIELNGGEIKVESEAGRGSIFSISLNSI</sequence>
<dbReference type="InterPro" id="IPR036097">
    <property type="entry name" value="HisK_dim/P_sf"/>
</dbReference>
<dbReference type="PROSITE" id="PS50005">
    <property type="entry name" value="TPR"/>
    <property type="match status" value="4"/>
</dbReference>
<dbReference type="Gene3D" id="1.25.40.10">
    <property type="entry name" value="Tetratricopeptide repeat domain"/>
    <property type="match status" value="2"/>
</dbReference>
<keyword evidence="7" id="KW-0472">Membrane</keyword>
<dbReference type="RefSeq" id="WP_194105604.1">
    <property type="nucleotide sequence ID" value="NZ_JADFFM010000001.1"/>
</dbReference>
<dbReference type="Gene3D" id="3.30.565.10">
    <property type="entry name" value="Histidine kinase-like ATPase, C-terminal domain"/>
    <property type="match status" value="1"/>
</dbReference>
<comment type="catalytic activity">
    <reaction evidence="1">
        <text>ATP + protein L-histidine = ADP + protein N-phospho-L-histidine.</text>
        <dbReference type="EC" id="2.7.13.3"/>
    </reaction>
</comment>
<evidence type="ECO:0000256" key="1">
    <source>
        <dbReference type="ARBA" id="ARBA00000085"/>
    </source>
</evidence>
<dbReference type="Proteomes" id="UP000632774">
    <property type="component" value="Unassembled WGS sequence"/>
</dbReference>
<evidence type="ECO:0000256" key="4">
    <source>
        <dbReference type="ARBA" id="ARBA00022679"/>
    </source>
</evidence>
<organism evidence="9 10">
    <name type="scientific">Mucilaginibacter boryungensis</name>
    <dbReference type="NCBI Taxonomy" id="768480"/>
    <lineage>
        <taxon>Bacteria</taxon>
        <taxon>Pseudomonadati</taxon>
        <taxon>Bacteroidota</taxon>
        <taxon>Sphingobacteriia</taxon>
        <taxon>Sphingobacteriales</taxon>
        <taxon>Sphingobacteriaceae</taxon>
        <taxon>Mucilaginibacter</taxon>
    </lineage>
</organism>
<gene>
    <name evidence="9" type="ORF">IRJ18_07670</name>
</gene>
<accession>A0ABR9XGP9</accession>
<dbReference type="SMART" id="SM00028">
    <property type="entry name" value="TPR"/>
    <property type="match status" value="7"/>
</dbReference>
<dbReference type="Pfam" id="PF02518">
    <property type="entry name" value="HATPase_c"/>
    <property type="match status" value="1"/>
</dbReference>
<reference evidence="9 10" key="1">
    <citation type="submission" date="2020-10" db="EMBL/GenBank/DDBJ databases">
        <title>Mucilaginibacter mali sp. nov., isolated from rhizosphere soil of apple orchard.</title>
        <authorList>
            <person name="Lee J.-S."/>
            <person name="Kim H.S."/>
            <person name="Kim J.-S."/>
        </authorList>
    </citation>
    <scope>NUCLEOTIDE SEQUENCE [LARGE SCALE GENOMIC DNA]</scope>
    <source>
        <strain evidence="9 10">KCTC 23157</strain>
    </source>
</reference>
<dbReference type="PANTHER" id="PTHR43047">
    <property type="entry name" value="TWO-COMPONENT HISTIDINE PROTEIN KINASE"/>
    <property type="match status" value="1"/>
</dbReference>
<dbReference type="SUPFAM" id="SSF48452">
    <property type="entry name" value="TPR-like"/>
    <property type="match status" value="2"/>
</dbReference>
<dbReference type="PRINTS" id="PR00344">
    <property type="entry name" value="BCTRLSENSOR"/>
</dbReference>
<keyword evidence="6" id="KW-0802">TPR repeat</keyword>
<feature type="repeat" description="TPR" evidence="6">
    <location>
        <begin position="146"/>
        <end position="179"/>
    </location>
</feature>
<dbReference type="SMART" id="SM00387">
    <property type="entry name" value="HATPase_c"/>
    <property type="match status" value="1"/>
</dbReference>
<dbReference type="EC" id="2.7.13.3" evidence="2"/>
<evidence type="ECO:0000256" key="2">
    <source>
        <dbReference type="ARBA" id="ARBA00012438"/>
    </source>
</evidence>
<dbReference type="InterPro" id="IPR019734">
    <property type="entry name" value="TPR_rpt"/>
</dbReference>
<dbReference type="InterPro" id="IPR004358">
    <property type="entry name" value="Sig_transdc_His_kin-like_C"/>
</dbReference>
<feature type="repeat" description="TPR" evidence="6">
    <location>
        <begin position="186"/>
        <end position="219"/>
    </location>
</feature>
<feature type="transmembrane region" description="Helical" evidence="7">
    <location>
        <begin position="379"/>
        <end position="399"/>
    </location>
</feature>
<keyword evidence="10" id="KW-1185">Reference proteome</keyword>
<name>A0ABR9XGP9_9SPHI</name>
<dbReference type="EMBL" id="JADFFM010000001">
    <property type="protein sequence ID" value="MBE9666235.1"/>
    <property type="molecule type" value="Genomic_DNA"/>
</dbReference>
<keyword evidence="5" id="KW-0418">Kinase</keyword>
<comment type="caution">
    <text evidence="9">The sequence shown here is derived from an EMBL/GenBank/DDBJ whole genome shotgun (WGS) entry which is preliminary data.</text>
</comment>
<keyword evidence="7" id="KW-1133">Transmembrane helix</keyword>
<dbReference type="Gene3D" id="1.10.287.130">
    <property type="match status" value="1"/>
</dbReference>
<dbReference type="CDD" id="cd00082">
    <property type="entry name" value="HisKA"/>
    <property type="match status" value="1"/>
</dbReference>
<protein>
    <recommendedName>
        <fullName evidence="2">histidine kinase</fullName>
        <ecNumber evidence="2">2.7.13.3</ecNumber>
    </recommendedName>
</protein>
<evidence type="ECO:0000313" key="10">
    <source>
        <dbReference type="Proteomes" id="UP000632774"/>
    </source>
</evidence>
<dbReference type="InterPro" id="IPR011990">
    <property type="entry name" value="TPR-like_helical_dom_sf"/>
</dbReference>
<dbReference type="PROSITE" id="PS50109">
    <property type="entry name" value="HIS_KIN"/>
    <property type="match status" value="1"/>
</dbReference>
<dbReference type="InterPro" id="IPR005467">
    <property type="entry name" value="His_kinase_dom"/>
</dbReference>
<proteinExistence type="predicted"/>
<dbReference type="InterPro" id="IPR003594">
    <property type="entry name" value="HATPase_dom"/>
</dbReference>
<dbReference type="CDD" id="cd00075">
    <property type="entry name" value="HATPase"/>
    <property type="match status" value="1"/>
</dbReference>
<dbReference type="SUPFAM" id="SSF55874">
    <property type="entry name" value="ATPase domain of HSP90 chaperone/DNA topoisomerase II/histidine kinase"/>
    <property type="match status" value="1"/>
</dbReference>
<dbReference type="PANTHER" id="PTHR43047:SF72">
    <property type="entry name" value="OSMOSENSING HISTIDINE PROTEIN KINASE SLN1"/>
    <property type="match status" value="1"/>
</dbReference>
<dbReference type="Pfam" id="PF13424">
    <property type="entry name" value="TPR_12"/>
    <property type="match status" value="1"/>
</dbReference>
<evidence type="ECO:0000256" key="6">
    <source>
        <dbReference type="PROSITE-ProRule" id="PRU00339"/>
    </source>
</evidence>
<feature type="repeat" description="TPR" evidence="6">
    <location>
        <begin position="106"/>
        <end position="139"/>
    </location>
</feature>
<keyword evidence="7" id="KW-0812">Transmembrane</keyword>
<feature type="domain" description="Histidine kinase" evidence="8">
    <location>
        <begin position="428"/>
        <end position="644"/>
    </location>
</feature>
<evidence type="ECO:0000256" key="3">
    <source>
        <dbReference type="ARBA" id="ARBA00022553"/>
    </source>
</evidence>
<feature type="repeat" description="TPR" evidence="6">
    <location>
        <begin position="66"/>
        <end position="99"/>
    </location>
</feature>
<evidence type="ECO:0000256" key="7">
    <source>
        <dbReference type="SAM" id="Phobius"/>
    </source>
</evidence>
<dbReference type="InterPro" id="IPR036890">
    <property type="entry name" value="HATPase_C_sf"/>
</dbReference>
<evidence type="ECO:0000313" key="9">
    <source>
        <dbReference type="EMBL" id="MBE9666235.1"/>
    </source>
</evidence>
<keyword evidence="4" id="KW-0808">Transferase</keyword>
<evidence type="ECO:0000259" key="8">
    <source>
        <dbReference type="PROSITE" id="PS50109"/>
    </source>
</evidence>
<dbReference type="InterPro" id="IPR003661">
    <property type="entry name" value="HisK_dim/P_dom"/>
</dbReference>
<keyword evidence="3" id="KW-0597">Phosphoprotein</keyword>
<evidence type="ECO:0000256" key="5">
    <source>
        <dbReference type="ARBA" id="ARBA00022777"/>
    </source>
</evidence>
<dbReference type="SUPFAM" id="SSF47384">
    <property type="entry name" value="Homodimeric domain of signal transducing histidine kinase"/>
    <property type="match status" value="1"/>
</dbReference>